<gene>
    <name evidence="5" type="ORF">H9625_00125</name>
</gene>
<dbReference type="Proteomes" id="UP000620874">
    <property type="component" value="Unassembled WGS sequence"/>
</dbReference>
<keyword evidence="2" id="KW-0328">Glycosyltransferase</keyword>
<reference evidence="5 6" key="1">
    <citation type="submission" date="2020-08" db="EMBL/GenBank/DDBJ databases">
        <title>A Genomic Blueprint of the Chicken Gut Microbiome.</title>
        <authorList>
            <person name="Gilroy R."/>
            <person name="Ravi A."/>
            <person name="Getino M."/>
            <person name="Pursley I."/>
            <person name="Horton D.L."/>
            <person name="Alikhan N.-F."/>
            <person name="Baker D."/>
            <person name="Gharbi K."/>
            <person name="Hall N."/>
            <person name="Watson M."/>
            <person name="Adriaenssens E.M."/>
            <person name="Foster-Nyarko E."/>
            <person name="Jarju S."/>
            <person name="Secka A."/>
            <person name="Antonio M."/>
            <person name="Oren A."/>
            <person name="Chaudhuri R."/>
            <person name="La Ragione R.M."/>
            <person name="Hildebrand F."/>
            <person name="Pallen M.J."/>
        </authorList>
    </citation>
    <scope>NUCLEOTIDE SEQUENCE [LARGE SCALE GENOMIC DNA]</scope>
    <source>
        <strain evidence="5 6">Sa1CVN1</strain>
    </source>
</reference>
<evidence type="ECO:0000313" key="6">
    <source>
        <dbReference type="Proteomes" id="UP000620874"/>
    </source>
</evidence>
<proteinExistence type="inferred from homology"/>
<keyword evidence="6" id="KW-1185">Reference proteome</keyword>
<dbReference type="SUPFAM" id="SSF53448">
    <property type="entry name" value="Nucleotide-diphospho-sugar transferases"/>
    <property type="match status" value="1"/>
</dbReference>
<evidence type="ECO:0000259" key="4">
    <source>
        <dbReference type="Pfam" id="PF00535"/>
    </source>
</evidence>
<protein>
    <submittedName>
        <fullName evidence="5">Glycosyltransferase</fullName>
    </submittedName>
</protein>
<dbReference type="EMBL" id="JACSPP010000001">
    <property type="protein sequence ID" value="MBD8038870.1"/>
    <property type="molecule type" value="Genomic_DNA"/>
</dbReference>
<evidence type="ECO:0000313" key="5">
    <source>
        <dbReference type="EMBL" id="MBD8038870.1"/>
    </source>
</evidence>
<dbReference type="PANTHER" id="PTHR43179:SF12">
    <property type="entry name" value="GALACTOFURANOSYLTRANSFERASE GLFT2"/>
    <property type="match status" value="1"/>
</dbReference>
<comment type="similarity">
    <text evidence="1">Belongs to the glycosyltransferase 2 family.</text>
</comment>
<comment type="caution">
    <text evidence="5">The sequence shown here is derived from an EMBL/GenBank/DDBJ whole genome shotgun (WGS) entry which is preliminary data.</text>
</comment>
<name>A0ABR8Y3T6_9BACT</name>
<evidence type="ECO:0000256" key="2">
    <source>
        <dbReference type="ARBA" id="ARBA00022676"/>
    </source>
</evidence>
<dbReference type="RefSeq" id="WP_191762674.1">
    <property type="nucleotide sequence ID" value="NZ_JACSPP010000001.1"/>
</dbReference>
<evidence type="ECO:0000256" key="1">
    <source>
        <dbReference type="ARBA" id="ARBA00006739"/>
    </source>
</evidence>
<evidence type="ECO:0000256" key="3">
    <source>
        <dbReference type="ARBA" id="ARBA00022679"/>
    </source>
</evidence>
<feature type="domain" description="Glycosyltransferase 2-like" evidence="4">
    <location>
        <begin position="6"/>
        <end position="131"/>
    </location>
</feature>
<organism evidence="5 6">
    <name type="scientific">Phocaeicola intestinalis</name>
    <dbReference type="NCBI Taxonomy" id="2762212"/>
    <lineage>
        <taxon>Bacteria</taxon>
        <taxon>Pseudomonadati</taxon>
        <taxon>Bacteroidota</taxon>
        <taxon>Bacteroidia</taxon>
        <taxon>Bacteroidales</taxon>
        <taxon>Bacteroidaceae</taxon>
        <taxon>Phocaeicola</taxon>
    </lineage>
</organism>
<dbReference type="InterPro" id="IPR001173">
    <property type="entry name" value="Glyco_trans_2-like"/>
</dbReference>
<accession>A0ABR8Y3T6</accession>
<dbReference type="CDD" id="cd04185">
    <property type="entry name" value="GT_2_like_b"/>
    <property type="match status" value="1"/>
</dbReference>
<dbReference type="Pfam" id="PF00535">
    <property type="entry name" value="Glycos_transf_2"/>
    <property type="match status" value="1"/>
</dbReference>
<dbReference type="InterPro" id="IPR029044">
    <property type="entry name" value="Nucleotide-diphossugar_trans"/>
</dbReference>
<dbReference type="Gene3D" id="3.90.550.10">
    <property type="entry name" value="Spore Coat Polysaccharide Biosynthesis Protein SpsA, Chain A"/>
    <property type="match status" value="1"/>
</dbReference>
<keyword evidence="3" id="KW-0808">Transferase</keyword>
<dbReference type="PANTHER" id="PTHR43179">
    <property type="entry name" value="RHAMNOSYLTRANSFERASE WBBL"/>
    <property type="match status" value="1"/>
</dbReference>
<sequence length="308" mass="35926">MRINCVVVTYNRVALLKENLSALKSQTYPIHQIFIINNHSTDGTEAYLSTFNNDPQMKIYHLDKNIGGSGGFSYGIKQAVLNGCDYVWIMDDDTIPEEDALEQLIKATALDTHIGFVSSKVVWTDGEIHKMNKCGIRQPIQKKTLTDNPSVYGLACNNATFVSTLIKAEAVYKVGLPYKEFFIWHDDIEYTERIVHQGYTAYYIEQSVVTHKTNSNYAPRVYEADPKDLWKFYYQARNTTFLTRLRKPNVFIFYFSILNKYRNYMRRIKRMEDKESQKLLRKEIRRGCIDGLKFRPQIEYISPNALRM</sequence>